<dbReference type="SUPFAM" id="SSF51658">
    <property type="entry name" value="Xylose isomerase-like"/>
    <property type="match status" value="1"/>
</dbReference>
<dbReference type="InterPro" id="IPR036237">
    <property type="entry name" value="Xyl_isomerase-like_sf"/>
</dbReference>
<dbReference type="AlphaFoldDB" id="A0A6G8Q532"/>
<sequence length="280" mass="30234">MTGLSRLSLNQATTKRWGVREAAEGCARAGIPWIGLWRDKVAETGLEESASIVRETGLKVSSLCRGGMFPATTKRERLDRLDDNRRAVDEAATLGTDVLVLVCGAAPGRDLRAARDEVEEAIETLAPYADEAGINLGIEPLHPAFAADRSVVCTLGEANGIVRRVGSPRVGVVIDAYHVWWDADLYTEIGRASGSILGFHVDDWPRGGGDPLLSRGMMGDGVIGLRRMREAVEDAGYEGPVEVEIFNEAIWAKPGEEVLETMKRRYLEHVLGEVPAGGSA</sequence>
<dbReference type="Gene3D" id="3.20.20.150">
    <property type="entry name" value="Divalent-metal-dependent TIM barrel enzymes"/>
    <property type="match status" value="1"/>
</dbReference>
<accession>A0A6G8Q532</accession>
<feature type="domain" description="Xylose isomerase-like TIM barrel" evidence="1">
    <location>
        <begin position="26"/>
        <end position="260"/>
    </location>
</feature>
<protein>
    <submittedName>
        <fullName evidence="2">TIM barrel protein</fullName>
    </submittedName>
</protein>
<keyword evidence="3" id="KW-1185">Reference proteome</keyword>
<gene>
    <name evidence="2" type="ORF">GBA63_02085</name>
</gene>
<dbReference type="Proteomes" id="UP000501452">
    <property type="component" value="Chromosome"/>
</dbReference>
<dbReference type="InterPro" id="IPR050312">
    <property type="entry name" value="IolE/XylAMocC-like"/>
</dbReference>
<evidence type="ECO:0000259" key="1">
    <source>
        <dbReference type="Pfam" id="PF01261"/>
    </source>
</evidence>
<evidence type="ECO:0000313" key="2">
    <source>
        <dbReference type="EMBL" id="QIN81548.1"/>
    </source>
</evidence>
<reference evidence="2 3" key="1">
    <citation type="submission" date="2019-10" db="EMBL/GenBank/DDBJ databases">
        <title>Rubrobacter sp nov SCSIO 52090 isolated from a deep-sea sediment in the South China Sea.</title>
        <authorList>
            <person name="Chen R.W."/>
        </authorList>
    </citation>
    <scope>NUCLEOTIDE SEQUENCE [LARGE SCALE GENOMIC DNA]</scope>
    <source>
        <strain evidence="2 3">SCSIO 52909</strain>
    </source>
</reference>
<dbReference type="KEGG" id="rub:GBA63_02085"/>
<evidence type="ECO:0000313" key="3">
    <source>
        <dbReference type="Proteomes" id="UP000501452"/>
    </source>
</evidence>
<dbReference type="InterPro" id="IPR013022">
    <property type="entry name" value="Xyl_isomerase-like_TIM-brl"/>
</dbReference>
<name>A0A6G8Q532_9ACTN</name>
<proteinExistence type="predicted"/>
<dbReference type="PANTHER" id="PTHR12110:SF52">
    <property type="entry name" value="XYLOSE ISOMERASE"/>
    <property type="match status" value="1"/>
</dbReference>
<dbReference type="PANTHER" id="PTHR12110">
    <property type="entry name" value="HYDROXYPYRUVATE ISOMERASE"/>
    <property type="match status" value="1"/>
</dbReference>
<organism evidence="2 3">
    <name type="scientific">Rubrobacter tropicus</name>
    <dbReference type="NCBI Taxonomy" id="2653851"/>
    <lineage>
        <taxon>Bacteria</taxon>
        <taxon>Bacillati</taxon>
        <taxon>Actinomycetota</taxon>
        <taxon>Rubrobacteria</taxon>
        <taxon>Rubrobacterales</taxon>
        <taxon>Rubrobacteraceae</taxon>
        <taxon>Rubrobacter</taxon>
    </lineage>
</organism>
<dbReference type="EMBL" id="CP045119">
    <property type="protein sequence ID" value="QIN81548.1"/>
    <property type="molecule type" value="Genomic_DNA"/>
</dbReference>
<dbReference type="RefSeq" id="WP_166173033.1">
    <property type="nucleotide sequence ID" value="NZ_CP045119.1"/>
</dbReference>
<dbReference type="Pfam" id="PF01261">
    <property type="entry name" value="AP_endonuc_2"/>
    <property type="match status" value="1"/>
</dbReference>